<keyword evidence="12" id="KW-1185">Reference proteome</keyword>
<dbReference type="InterPro" id="IPR036852">
    <property type="entry name" value="Peptidase_S8/S53_dom_sf"/>
</dbReference>
<protein>
    <submittedName>
        <fullName evidence="11">Subtilase family protein</fullName>
    </submittedName>
</protein>
<dbReference type="PROSITE" id="PS00136">
    <property type="entry name" value="SUBTILASE_ASP"/>
    <property type="match status" value="1"/>
</dbReference>
<keyword evidence="3 6" id="KW-0378">Hydrolase</keyword>
<evidence type="ECO:0000313" key="11">
    <source>
        <dbReference type="EMBL" id="SDD09914.1"/>
    </source>
</evidence>
<keyword evidence="9" id="KW-0732">Signal</keyword>
<dbReference type="PANTHER" id="PTHR43806">
    <property type="entry name" value="PEPTIDASE S8"/>
    <property type="match status" value="1"/>
</dbReference>
<dbReference type="SUPFAM" id="SSF52743">
    <property type="entry name" value="Subtilisin-like"/>
    <property type="match status" value="1"/>
</dbReference>
<accession>A0A1G6RZT8</accession>
<dbReference type="Pfam" id="PF00082">
    <property type="entry name" value="Peptidase_S8"/>
    <property type="match status" value="1"/>
</dbReference>
<proteinExistence type="inferred from homology"/>
<reference evidence="11 12" key="1">
    <citation type="submission" date="2016-10" db="EMBL/GenBank/DDBJ databases">
        <authorList>
            <person name="de Groot N.N."/>
        </authorList>
    </citation>
    <scope>NUCLEOTIDE SEQUENCE [LARGE SCALE GENOMIC DNA]</scope>
    <source>
        <strain evidence="11 12">MON 2.2</strain>
    </source>
</reference>
<dbReference type="PROSITE" id="PS00137">
    <property type="entry name" value="SUBTILASE_HIS"/>
    <property type="match status" value="1"/>
</dbReference>
<name>A0A1G6RZT8_9ACTN</name>
<dbReference type="GO" id="GO:0006508">
    <property type="term" value="P:proteolysis"/>
    <property type="evidence" value="ECO:0007669"/>
    <property type="project" value="UniProtKB-KW"/>
</dbReference>
<dbReference type="Gene3D" id="3.40.50.200">
    <property type="entry name" value="Peptidase S8/S53 domain"/>
    <property type="match status" value="1"/>
</dbReference>
<dbReference type="InterPro" id="IPR000209">
    <property type="entry name" value="Peptidase_S8/S53_dom"/>
</dbReference>
<keyword evidence="2 6" id="KW-0645">Protease</keyword>
<feature type="compositionally biased region" description="Polar residues" evidence="8">
    <location>
        <begin position="337"/>
        <end position="347"/>
    </location>
</feature>
<gene>
    <name evidence="11" type="ORF">SAMN04489747_0167</name>
</gene>
<evidence type="ECO:0000259" key="10">
    <source>
        <dbReference type="Pfam" id="PF00082"/>
    </source>
</evidence>
<evidence type="ECO:0000256" key="3">
    <source>
        <dbReference type="ARBA" id="ARBA00022801"/>
    </source>
</evidence>
<feature type="signal peptide" evidence="9">
    <location>
        <begin position="1"/>
        <end position="37"/>
    </location>
</feature>
<dbReference type="PROSITE" id="PS51892">
    <property type="entry name" value="SUBTILASE"/>
    <property type="match status" value="1"/>
</dbReference>
<dbReference type="InterPro" id="IPR022398">
    <property type="entry name" value="Peptidase_S8_His-AS"/>
</dbReference>
<feature type="domain" description="Peptidase S8/S53" evidence="10">
    <location>
        <begin position="173"/>
        <end position="449"/>
    </location>
</feature>
<feature type="chain" id="PRO_5009240220" evidence="9">
    <location>
        <begin position="38"/>
        <end position="484"/>
    </location>
</feature>
<evidence type="ECO:0000313" key="12">
    <source>
        <dbReference type="Proteomes" id="UP000198546"/>
    </source>
</evidence>
<dbReference type="GO" id="GO:0004252">
    <property type="term" value="F:serine-type endopeptidase activity"/>
    <property type="evidence" value="ECO:0007669"/>
    <property type="project" value="UniProtKB-UniRule"/>
</dbReference>
<dbReference type="PANTHER" id="PTHR43806:SF11">
    <property type="entry name" value="CEREVISIN-RELATED"/>
    <property type="match status" value="1"/>
</dbReference>
<dbReference type="STRING" id="675864.SAMN04489747_0167"/>
<feature type="region of interest" description="Disordered" evidence="8">
    <location>
        <begin position="462"/>
        <end position="484"/>
    </location>
</feature>
<dbReference type="AlphaFoldDB" id="A0A1G6RZT8"/>
<evidence type="ECO:0000256" key="9">
    <source>
        <dbReference type="SAM" id="SignalP"/>
    </source>
</evidence>
<dbReference type="InterPro" id="IPR050131">
    <property type="entry name" value="Peptidase_S8_subtilisin-like"/>
</dbReference>
<evidence type="ECO:0000256" key="2">
    <source>
        <dbReference type="ARBA" id="ARBA00022670"/>
    </source>
</evidence>
<dbReference type="InterPro" id="IPR015500">
    <property type="entry name" value="Peptidase_S8_subtilisin-rel"/>
</dbReference>
<dbReference type="OrthoDB" id="614750at2"/>
<feature type="active site" description="Charge relay system" evidence="5 6">
    <location>
        <position position="222"/>
    </location>
</feature>
<feature type="active site" description="Charge relay system" evidence="5 6">
    <location>
        <position position="180"/>
    </location>
</feature>
<sequence>MSSLTRPRARRLTLAASGIISITGLCLAGLAAPTAGAAPTADGEPMSYVVNTRPSAQQTARAEQAVEAAGATVVQSWPQIGVVIAHSDSASFRTDVRQGRLGNAVVSVGATRTAALEVPESEAGPQLRTARAGATFEERQGVSVEAVAADPREGEQWDMAQIGADVAGDGSPDVAVAVLDSGIDDDHPDLAGQVDAANSVGCTDGGVPDTSREAWIPTNSSHGTHVAGTIGAARNGVGIVGVAPATTLTSVKVVNDDGFIYPEYAICGFVWAADHGADVTNNSYYIDPWMFWCGSDPDQAAVKDAVTKAVRYSEKKGVVSAAAAGNSNYDLADKTTDASSPNDTTPTPRELDASCIDMPTEIEGVVTVASNDINVLKSSFSNYGEGVIDVTAPGSRILSTVDGGGYAIYNGTSMASPHAAGVLALLAAEHPKAKPARLVAMLRAQADDVPCPADARCTGSTEDNAFYGDGLVDADEATGDEQQD</sequence>
<evidence type="ECO:0000256" key="7">
    <source>
        <dbReference type="RuleBase" id="RU003355"/>
    </source>
</evidence>
<evidence type="ECO:0000256" key="6">
    <source>
        <dbReference type="PROSITE-ProRule" id="PRU01240"/>
    </source>
</evidence>
<dbReference type="InterPro" id="IPR023828">
    <property type="entry name" value="Peptidase_S8_Ser-AS"/>
</dbReference>
<evidence type="ECO:0000256" key="8">
    <source>
        <dbReference type="SAM" id="MobiDB-lite"/>
    </source>
</evidence>
<keyword evidence="4 6" id="KW-0720">Serine protease</keyword>
<comment type="similarity">
    <text evidence="1 6 7">Belongs to the peptidase S8 family.</text>
</comment>
<dbReference type="Proteomes" id="UP000198546">
    <property type="component" value="Chromosome i"/>
</dbReference>
<feature type="region of interest" description="Disordered" evidence="8">
    <location>
        <begin position="330"/>
        <end position="350"/>
    </location>
</feature>
<feature type="compositionally biased region" description="Acidic residues" evidence="8">
    <location>
        <begin position="472"/>
        <end position="484"/>
    </location>
</feature>
<dbReference type="EMBL" id="LT629688">
    <property type="protein sequence ID" value="SDD09914.1"/>
    <property type="molecule type" value="Genomic_DNA"/>
</dbReference>
<evidence type="ECO:0000256" key="5">
    <source>
        <dbReference type="PIRSR" id="PIRSR615500-1"/>
    </source>
</evidence>
<dbReference type="InterPro" id="IPR023827">
    <property type="entry name" value="Peptidase_S8_Asp-AS"/>
</dbReference>
<organism evidence="11 12">
    <name type="scientific">Auraticoccus monumenti</name>
    <dbReference type="NCBI Taxonomy" id="675864"/>
    <lineage>
        <taxon>Bacteria</taxon>
        <taxon>Bacillati</taxon>
        <taxon>Actinomycetota</taxon>
        <taxon>Actinomycetes</taxon>
        <taxon>Propionibacteriales</taxon>
        <taxon>Propionibacteriaceae</taxon>
        <taxon>Auraticoccus</taxon>
    </lineage>
</organism>
<dbReference type="RefSeq" id="WP_090589708.1">
    <property type="nucleotide sequence ID" value="NZ_LT629688.1"/>
</dbReference>
<evidence type="ECO:0000256" key="4">
    <source>
        <dbReference type="ARBA" id="ARBA00022825"/>
    </source>
</evidence>
<dbReference type="PROSITE" id="PS00138">
    <property type="entry name" value="SUBTILASE_SER"/>
    <property type="match status" value="1"/>
</dbReference>
<dbReference type="PRINTS" id="PR00723">
    <property type="entry name" value="SUBTILISIN"/>
</dbReference>
<evidence type="ECO:0000256" key="1">
    <source>
        <dbReference type="ARBA" id="ARBA00011073"/>
    </source>
</evidence>
<feature type="active site" description="Charge relay system" evidence="5 6">
    <location>
        <position position="413"/>
    </location>
</feature>